<dbReference type="EMBL" id="VSRR010003332">
    <property type="protein sequence ID" value="MPC35719.1"/>
    <property type="molecule type" value="Genomic_DNA"/>
</dbReference>
<evidence type="ECO:0000313" key="2">
    <source>
        <dbReference type="Proteomes" id="UP000324222"/>
    </source>
</evidence>
<accession>A0A5B7ERH4</accession>
<dbReference type="AlphaFoldDB" id="A0A5B7ERH4"/>
<dbReference type="Gene3D" id="3.20.20.80">
    <property type="entry name" value="Glycosidases"/>
    <property type="match status" value="1"/>
</dbReference>
<name>A0A5B7ERH4_PORTR</name>
<gene>
    <name evidence="1" type="ORF">E2C01_029153</name>
</gene>
<comment type="caution">
    <text evidence="1">The sequence shown here is derived from an EMBL/GenBank/DDBJ whole genome shotgun (WGS) entry which is preliminary data.</text>
</comment>
<dbReference type="OrthoDB" id="1740265at2759"/>
<protein>
    <submittedName>
        <fullName evidence="1">Uncharacterized protein</fullName>
    </submittedName>
</protein>
<dbReference type="Proteomes" id="UP000324222">
    <property type="component" value="Unassembled WGS sequence"/>
</dbReference>
<sequence>MYFSLQDGNDWSSIMTWNTEAHAGFSSVEPWKPLNTGWEAANVESQNYTIAALSTMIAARQKKVRHAAEDLLIMDRFYPRRNQYALVANLGSEVINKDLSHFYFGGSVLASSHGQTGFVTFRNIRLQPGEALACTLDL</sequence>
<organism evidence="1 2">
    <name type="scientific">Portunus trituberculatus</name>
    <name type="common">Swimming crab</name>
    <name type="synonym">Neptunus trituberculatus</name>
    <dbReference type="NCBI Taxonomy" id="210409"/>
    <lineage>
        <taxon>Eukaryota</taxon>
        <taxon>Metazoa</taxon>
        <taxon>Ecdysozoa</taxon>
        <taxon>Arthropoda</taxon>
        <taxon>Crustacea</taxon>
        <taxon>Multicrustacea</taxon>
        <taxon>Malacostraca</taxon>
        <taxon>Eumalacostraca</taxon>
        <taxon>Eucarida</taxon>
        <taxon>Decapoda</taxon>
        <taxon>Pleocyemata</taxon>
        <taxon>Brachyura</taxon>
        <taxon>Eubrachyura</taxon>
        <taxon>Portunoidea</taxon>
        <taxon>Portunidae</taxon>
        <taxon>Portuninae</taxon>
        <taxon>Portunus</taxon>
    </lineage>
</organism>
<keyword evidence="2" id="KW-1185">Reference proteome</keyword>
<proteinExistence type="predicted"/>
<evidence type="ECO:0000313" key="1">
    <source>
        <dbReference type="EMBL" id="MPC35719.1"/>
    </source>
</evidence>
<reference evidence="1 2" key="1">
    <citation type="submission" date="2019-05" db="EMBL/GenBank/DDBJ databases">
        <title>Another draft genome of Portunus trituberculatus and its Hox gene families provides insights of decapod evolution.</title>
        <authorList>
            <person name="Jeong J.-H."/>
            <person name="Song I."/>
            <person name="Kim S."/>
            <person name="Choi T."/>
            <person name="Kim D."/>
            <person name="Ryu S."/>
            <person name="Kim W."/>
        </authorList>
    </citation>
    <scope>NUCLEOTIDE SEQUENCE [LARGE SCALE GENOMIC DNA]</scope>
    <source>
        <tissue evidence="1">Muscle</tissue>
    </source>
</reference>